<dbReference type="InterPro" id="IPR000192">
    <property type="entry name" value="Aminotrans_V_dom"/>
</dbReference>
<dbReference type="eggNOG" id="COG0520">
    <property type="taxonomic scope" value="Bacteria"/>
</dbReference>
<protein>
    <submittedName>
        <fullName evidence="4">Aminotransferase</fullName>
    </submittedName>
</protein>
<comment type="caution">
    <text evidence="4">The sequence shown here is derived from an EMBL/GenBank/DDBJ whole genome shotgun (WGS) entry which is preliminary data.</text>
</comment>
<dbReference type="Proteomes" id="UP000004067">
    <property type="component" value="Unassembled WGS sequence"/>
</dbReference>
<dbReference type="SUPFAM" id="SSF53383">
    <property type="entry name" value="PLP-dependent transferases"/>
    <property type="match status" value="1"/>
</dbReference>
<dbReference type="InterPro" id="IPR015424">
    <property type="entry name" value="PyrdxlP-dep_Trfase"/>
</dbReference>
<evidence type="ECO:0000313" key="4">
    <source>
        <dbReference type="EMBL" id="EGK57558.1"/>
    </source>
</evidence>
<dbReference type="STRING" id="888060.HMPREF9081_2243"/>
<dbReference type="Gene3D" id="3.90.1150.10">
    <property type="entry name" value="Aspartate Aminotransferase, domain 1"/>
    <property type="match status" value="1"/>
</dbReference>
<dbReference type="Pfam" id="PF00266">
    <property type="entry name" value="Aminotran_5"/>
    <property type="match status" value="1"/>
</dbReference>
<dbReference type="PANTHER" id="PTHR43586">
    <property type="entry name" value="CYSTEINE DESULFURASE"/>
    <property type="match status" value="1"/>
</dbReference>
<keyword evidence="2" id="KW-0663">Pyridoxal phosphate</keyword>
<evidence type="ECO:0000256" key="2">
    <source>
        <dbReference type="ARBA" id="ARBA00022898"/>
    </source>
</evidence>
<dbReference type="AlphaFoldDB" id="F5RPQ7"/>
<name>F5RPQ7_9FIRM</name>
<gene>
    <name evidence="4" type="ORF">HMPREF9081_2243</name>
</gene>
<dbReference type="Gene3D" id="3.40.640.10">
    <property type="entry name" value="Type I PLP-dependent aspartate aminotransferase-like (Major domain)"/>
    <property type="match status" value="1"/>
</dbReference>
<dbReference type="InterPro" id="IPR015421">
    <property type="entry name" value="PyrdxlP-dep_Trfase_major"/>
</dbReference>
<dbReference type="EMBL" id="AFHQ01000055">
    <property type="protein sequence ID" value="EGK57558.1"/>
    <property type="molecule type" value="Genomic_DNA"/>
</dbReference>
<comment type="cofactor">
    <cofactor evidence="1">
        <name>pyridoxal 5'-phosphate</name>
        <dbReference type="ChEBI" id="CHEBI:597326"/>
    </cofactor>
</comment>
<evidence type="ECO:0000259" key="3">
    <source>
        <dbReference type="Pfam" id="PF00266"/>
    </source>
</evidence>
<dbReference type="RefSeq" id="WP_006307345.1">
    <property type="nucleotide sequence ID" value="NZ_GL892076.1"/>
</dbReference>
<keyword evidence="5" id="KW-1185">Reference proteome</keyword>
<dbReference type="InterPro" id="IPR015422">
    <property type="entry name" value="PyrdxlP-dep_Trfase_small"/>
</dbReference>
<dbReference type="OrthoDB" id="7801625at2"/>
<dbReference type="HOGENOM" id="CLU_003433_2_2_9"/>
<reference evidence="4 5" key="1">
    <citation type="submission" date="2011-04" db="EMBL/GenBank/DDBJ databases">
        <authorList>
            <person name="Muzny D."/>
            <person name="Qin X."/>
            <person name="Deng J."/>
            <person name="Jiang H."/>
            <person name="Liu Y."/>
            <person name="Qu J."/>
            <person name="Song X.-Z."/>
            <person name="Zhang L."/>
            <person name="Thornton R."/>
            <person name="Coyle M."/>
            <person name="Francisco L."/>
            <person name="Jackson L."/>
            <person name="Javaid M."/>
            <person name="Korchina V."/>
            <person name="Kovar C."/>
            <person name="Mata R."/>
            <person name="Mathew T."/>
            <person name="Ngo R."/>
            <person name="Nguyen L."/>
            <person name="Nguyen N."/>
            <person name="Okwuonu G."/>
            <person name="Ongeri F."/>
            <person name="Pham C."/>
            <person name="Simmons D."/>
            <person name="Wilczek-Boney K."/>
            <person name="Hale W."/>
            <person name="Jakkamsetti A."/>
            <person name="Pham P."/>
            <person name="Ruth R."/>
            <person name="San Lucas F."/>
            <person name="Warren J."/>
            <person name="Zhang J."/>
            <person name="Zhao Z."/>
            <person name="Zhou C."/>
            <person name="Zhu D."/>
            <person name="Lee S."/>
            <person name="Bess C."/>
            <person name="Blankenburg K."/>
            <person name="Forbes L."/>
            <person name="Fu Q."/>
            <person name="Gubbala S."/>
            <person name="Hirani K."/>
            <person name="Jayaseelan J.C."/>
            <person name="Lara F."/>
            <person name="Munidasa M."/>
            <person name="Palculict T."/>
            <person name="Patil S."/>
            <person name="Pu L.-L."/>
            <person name="Saada N."/>
            <person name="Tang L."/>
            <person name="Weissenberger G."/>
            <person name="Zhu Y."/>
            <person name="Hemphill L."/>
            <person name="Shang Y."/>
            <person name="Youmans B."/>
            <person name="Ayvaz T."/>
            <person name="Ross M."/>
            <person name="Santibanez J."/>
            <person name="Aqrawi P."/>
            <person name="Gross S."/>
            <person name="Joshi V."/>
            <person name="Fowler G."/>
            <person name="Nazareth L."/>
            <person name="Reid J."/>
            <person name="Worley K."/>
            <person name="Petrosino J."/>
            <person name="Highlander S."/>
            <person name="Gibbs R."/>
        </authorList>
    </citation>
    <scope>NUCLEOTIDE SEQUENCE [LARGE SCALE GENOMIC DNA]</scope>
    <source>
        <strain evidence="4 5">DSM 2778</strain>
    </source>
</reference>
<keyword evidence="4" id="KW-0808">Transferase</keyword>
<feature type="domain" description="Aminotransferase class V" evidence="3">
    <location>
        <begin position="60"/>
        <end position="411"/>
    </location>
</feature>
<dbReference type="PANTHER" id="PTHR43586:SF8">
    <property type="entry name" value="CYSTEINE DESULFURASE 1, CHLOROPLASTIC"/>
    <property type="match status" value="1"/>
</dbReference>
<evidence type="ECO:0000256" key="1">
    <source>
        <dbReference type="ARBA" id="ARBA00001933"/>
    </source>
</evidence>
<dbReference type="GO" id="GO:0008483">
    <property type="term" value="F:transaminase activity"/>
    <property type="evidence" value="ECO:0007669"/>
    <property type="project" value="UniProtKB-KW"/>
</dbReference>
<proteinExistence type="predicted"/>
<evidence type="ECO:0000313" key="5">
    <source>
        <dbReference type="Proteomes" id="UP000004067"/>
    </source>
</evidence>
<sequence>METKFGQLFTEAELAEIRKQFAYVDRDRNEDARLFFDNAGGSLRLTAAEKAFYDADLMPDASEHSNRLALELAELENRARADIRMIFNCRDGEVATGYTASQLMMYIVRLLSEHAEGTNCVTTILEHPSSFDAMTMYAEKHGRELRVARANPATGGVDVEKILALVDKNTAILSVMAASNISGHIMDIATIAKEARHINPDMYIISDAVQHAPHGVLNPEEIGVDAMNIAPYKFFGCRGFGLMYLSARIKEYPHHKLIGRAADDWEIGSPATGQFASVSAVVDYVCGLGGASTDRRSSFVAGMERIAAHEHALLELMLEGTGEAPGLRHIKGITVKMDDPDLVQRDLIVGAEFDRMDVKTAAKELEKRGIVAFERSAESSYSNRMVREFDSEGVVRLSPLHVNTPAEITQFLRVAAEVAAL</sequence>
<organism evidence="4 5">
    <name type="scientific">Centipeda periodontii DSM 2778</name>
    <dbReference type="NCBI Taxonomy" id="888060"/>
    <lineage>
        <taxon>Bacteria</taxon>
        <taxon>Bacillati</taxon>
        <taxon>Bacillota</taxon>
        <taxon>Negativicutes</taxon>
        <taxon>Selenomonadales</taxon>
        <taxon>Selenomonadaceae</taxon>
        <taxon>Centipeda</taxon>
    </lineage>
</organism>
<keyword evidence="4" id="KW-0032">Aminotransferase</keyword>
<accession>F5RPQ7</accession>